<keyword evidence="2" id="KW-1185">Reference proteome</keyword>
<comment type="caution">
    <text evidence="1">The sequence shown here is derived from an EMBL/GenBank/DDBJ whole genome shotgun (WGS) entry which is preliminary data.</text>
</comment>
<evidence type="ECO:0000313" key="2">
    <source>
        <dbReference type="Proteomes" id="UP000192596"/>
    </source>
</evidence>
<name>A0A1V8T6R8_9PEZI</name>
<dbReference type="EMBL" id="NAJO01000015">
    <property type="protein sequence ID" value="OQO07103.1"/>
    <property type="molecule type" value="Genomic_DNA"/>
</dbReference>
<dbReference type="Proteomes" id="UP000192596">
    <property type="component" value="Unassembled WGS sequence"/>
</dbReference>
<dbReference type="AlphaFoldDB" id="A0A1V8T6R8"/>
<gene>
    <name evidence="1" type="ORF">B0A48_07671</name>
</gene>
<reference evidence="2" key="1">
    <citation type="submission" date="2017-03" db="EMBL/GenBank/DDBJ databases">
        <title>Genomes of endolithic fungi from Antarctica.</title>
        <authorList>
            <person name="Coleine C."/>
            <person name="Masonjones S."/>
            <person name="Stajich J.E."/>
        </authorList>
    </citation>
    <scope>NUCLEOTIDE SEQUENCE [LARGE SCALE GENOMIC DNA]</scope>
    <source>
        <strain evidence="2">CCFEE 5527</strain>
    </source>
</reference>
<sequence length="226" mass="25770">MINPVNYTGPRRQRYVANARSRKAQHPGQIYDSSIRRWIQEPPRVTVVLLTCKLAHAEAEEVLYGCNTFSFQTNTRLTKFLTSFDGPTNLIRTLKVDDYIIATAQPFWQALIPLVNLRKVSMGHYGFCRNRGRTQGPTSSLLVRQMTPLLKVLKCSYSKQGLTINPADVLEIFNTECESCSCGCGKLDRKEYCNCKYDEQRSVPKQQELFEAHRASLRDAVADMKP</sequence>
<accession>A0A1V8T6R8</accession>
<protein>
    <submittedName>
        <fullName evidence="1">Uncharacterized protein</fullName>
    </submittedName>
</protein>
<evidence type="ECO:0000313" key="1">
    <source>
        <dbReference type="EMBL" id="OQO07103.1"/>
    </source>
</evidence>
<proteinExistence type="predicted"/>
<organism evidence="1 2">
    <name type="scientific">Cryoendolithus antarcticus</name>
    <dbReference type="NCBI Taxonomy" id="1507870"/>
    <lineage>
        <taxon>Eukaryota</taxon>
        <taxon>Fungi</taxon>
        <taxon>Dikarya</taxon>
        <taxon>Ascomycota</taxon>
        <taxon>Pezizomycotina</taxon>
        <taxon>Dothideomycetes</taxon>
        <taxon>Dothideomycetidae</taxon>
        <taxon>Cladosporiales</taxon>
        <taxon>Cladosporiaceae</taxon>
        <taxon>Cryoendolithus</taxon>
    </lineage>
</organism>
<dbReference type="InParanoid" id="A0A1V8T6R8"/>